<sequence length="183" mass="20524">MTKLHNYPRSITYANCYISHSKSSQKLTVTPTIGTMEKKHSVLFTKLTNLPILFALLMMMMFHGFSHGSRVDQVGRLRAVRRAKRHARSFSNNDQEWTMSNLDGGEELSFDGGKMEDDLIAGGLPGQPPGVRFKQYGGYVDVDESNGRSLFYYFAEAVKDPSSKPLVLWLNGGLSLSLSHFEI</sequence>
<comment type="caution">
    <text evidence="1">The sequence shown here is derived from an EMBL/GenBank/DDBJ whole genome shotgun (WGS) entry which is preliminary data.</text>
</comment>
<accession>A0ACC0NMF9</accession>
<dbReference type="EMBL" id="CM046392">
    <property type="protein sequence ID" value="KAI8554441.1"/>
    <property type="molecule type" value="Genomic_DNA"/>
</dbReference>
<organism evidence="1 2">
    <name type="scientific">Rhododendron molle</name>
    <name type="common">Chinese azalea</name>
    <name type="synonym">Azalea mollis</name>
    <dbReference type="NCBI Taxonomy" id="49168"/>
    <lineage>
        <taxon>Eukaryota</taxon>
        <taxon>Viridiplantae</taxon>
        <taxon>Streptophyta</taxon>
        <taxon>Embryophyta</taxon>
        <taxon>Tracheophyta</taxon>
        <taxon>Spermatophyta</taxon>
        <taxon>Magnoliopsida</taxon>
        <taxon>eudicotyledons</taxon>
        <taxon>Gunneridae</taxon>
        <taxon>Pentapetalae</taxon>
        <taxon>asterids</taxon>
        <taxon>Ericales</taxon>
        <taxon>Ericaceae</taxon>
        <taxon>Ericoideae</taxon>
        <taxon>Rhodoreae</taxon>
        <taxon>Rhododendron</taxon>
    </lineage>
</organism>
<reference evidence="1" key="1">
    <citation type="submission" date="2022-02" db="EMBL/GenBank/DDBJ databases">
        <title>Plant Genome Project.</title>
        <authorList>
            <person name="Zhang R.-G."/>
        </authorList>
    </citation>
    <scope>NUCLEOTIDE SEQUENCE</scope>
    <source>
        <strain evidence="1">AT1</strain>
    </source>
</reference>
<gene>
    <name evidence="1" type="ORF">RHMOL_Rhmol05G0099100</name>
</gene>
<evidence type="ECO:0000313" key="2">
    <source>
        <dbReference type="Proteomes" id="UP001062846"/>
    </source>
</evidence>
<name>A0ACC0NMF9_RHOML</name>
<dbReference type="Proteomes" id="UP001062846">
    <property type="component" value="Chromosome 5"/>
</dbReference>
<keyword evidence="2" id="KW-1185">Reference proteome</keyword>
<protein>
    <submittedName>
        <fullName evidence="1">Uncharacterized protein</fullName>
    </submittedName>
</protein>
<proteinExistence type="predicted"/>
<evidence type="ECO:0000313" key="1">
    <source>
        <dbReference type="EMBL" id="KAI8554441.1"/>
    </source>
</evidence>